<sequence length="285" mass="31717">MKHLFLAILISLCSFSLTFGQDSLFSAAVAVREIPNPDWVEISGMAASKLNPDWLYIHNDSGGENAVFVMSTSGEELGKVILEGVSNRDWEDIAVGPGPEGKSYVYVAEIGDNLAQHEEILIYRFPEPKQAISTVKPETARFQFPEGAMDAEAIFVDPISGKVYLISKRNQENTLFEMPTQAFEQEGPIDLVEMGTFPFTSTVAADISQAGDAILVKTYFAVYYWQRESGTGIPETLAKPFKILLYTPEPQGESIAFQADGKGYFTLSEERFEIKPVLYHYLKQK</sequence>
<feature type="signal peptide" evidence="1">
    <location>
        <begin position="1"/>
        <end position="20"/>
    </location>
</feature>
<keyword evidence="1" id="KW-0732">Signal</keyword>
<dbReference type="RefSeq" id="WP_377902363.1">
    <property type="nucleotide sequence ID" value="NZ_JBHRZS010000002.1"/>
</dbReference>
<evidence type="ECO:0008006" key="4">
    <source>
        <dbReference type="Google" id="ProtNLM"/>
    </source>
</evidence>
<comment type="caution">
    <text evidence="2">The sequence shown here is derived from an EMBL/GenBank/DDBJ whole genome shotgun (WGS) entry which is preliminary data.</text>
</comment>
<accession>A0ABV8APA4</accession>
<dbReference type="Proteomes" id="UP001595805">
    <property type="component" value="Unassembled WGS sequence"/>
</dbReference>
<keyword evidence="3" id="KW-1185">Reference proteome</keyword>
<evidence type="ECO:0000313" key="3">
    <source>
        <dbReference type="Proteomes" id="UP001595805"/>
    </source>
</evidence>
<feature type="chain" id="PRO_5047185016" description="PE-PGRS family protein" evidence="1">
    <location>
        <begin position="21"/>
        <end position="285"/>
    </location>
</feature>
<evidence type="ECO:0000313" key="2">
    <source>
        <dbReference type="EMBL" id="MFC3878676.1"/>
    </source>
</evidence>
<proteinExistence type="predicted"/>
<name>A0ABV8APA4_9BACT</name>
<dbReference type="SUPFAM" id="SSF101898">
    <property type="entry name" value="NHL repeat"/>
    <property type="match status" value="1"/>
</dbReference>
<gene>
    <name evidence="2" type="ORF">ACFOSV_00725</name>
</gene>
<protein>
    <recommendedName>
        <fullName evidence="4">PE-PGRS family protein</fullName>
    </recommendedName>
</protein>
<evidence type="ECO:0000256" key="1">
    <source>
        <dbReference type="SAM" id="SignalP"/>
    </source>
</evidence>
<dbReference type="EMBL" id="JBHRZS010000002">
    <property type="protein sequence ID" value="MFC3878676.1"/>
    <property type="molecule type" value="Genomic_DNA"/>
</dbReference>
<reference evidence="3" key="1">
    <citation type="journal article" date="2019" name="Int. J. Syst. Evol. Microbiol.">
        <title>The Global Catalogue of Microorganisms (GCM) 10K type strain sequencing project: providing services to taxonomists for standard genome sequencing and annotation.</title>
        <authorList>
            <consortium name="The Broad Institute Genomics Platform"/>
            <consortium name="The Broad Institute Genome Sequencing Center for Infectious Disease"/>
            <person name="Wu L."/>
            <person name="Ma J."/>
        </authorList>
    </citation>
    <scope>NUCLEOTIDE SEQUENCE [LARGE SCALE GENOMIC DNA]</scope>
    <source>
        <strain evidence="3">CCUG 60523</strain>
    </source>
</reference>
<organism evidence="2 3">
    <name type="scientific">Algoriphagus namhaensis</name>
    <dbReference type="NCBI Taxonomy" id="915353"/>
    <lineage>
        <taxon>Bacteria</taxon>
        <taxon>Pseudomonadati</taxon>
        <taxon>Bacteroidota</taxon>
        <taxon>Cytophagia</taxon>
        <taxon>Cytophagales</taxon>
        <taxon>Cyclobacteriaceae</taxon>
        <taxon>Algoriphagus</taxon>
    </lineage>
</organism>